<evidence type="ECO:0000313" key="5">
    <source>
        <dbReference type="Proteomes" id="UP000680067"/>
    </source>
</evidence>
<keyword evidence="2" id="KW-0560">Oxidoreductase</keyword>
<dbReference type="PIRSF" id="PIRSF000126">
    <property type="entry name" value="11-beta-HSD1"/>
    <property type="match status" value="1"/>
</dbReference>
<evidence type="ECO:0000256" key="1">
    <source>
        <dbReference type="ARBA" id="ARBA00006484"/>
    </source>
</evidence>
<dbReference type="PRINTS" id="PR00081">
    <property type="entry name" value="GDHRDH"/>
</dbReference>
<evidence type="ECO:0000256" key="3">
    <source>
        <dbReference type="RuleBase" id="RU000363"/>
    </source>
</evidence>
<keyword evidence="5" id="KW-1185">Reference proteome</keyword>
<dbReference type="GO" id="GO:0016491">
    <property type="term" value="F:oxidoreductase activity"/>
    <property type="evidence" value="ECO:0007669"/>
    <property type="project" value="UniProtKB-KW"/>
</dbReference>
<dbReference type="InterPro" id="IPR002347">
    <property type="entry name" value="SDR_fam"/>
</dbReference>
<dbReference type="SUPFAM" id="SSF51735">
    <property type="entry name" value="NAD(P)-binding Rossmann-fold domains"/>
    <property type="match status" value="1"/>
</dbReference>
<name>A0A941DKY8_9BURK</name>
<evidence type="ECO:0000256" key="2">
    <source>
        <dbReference type="ARBA" id="ARBA00023002"/>
    </source>
</evidence>
<protein>
    <submittedName>
        <fullName evidence="4">SDR family oxidoreductase</fullName>
    </submittedName>
</protein>
<dbReference type="PANTHER" id="PTHR42901">
    <property type="entry name" value="ALCOHOL DEHYDROGENASE"/>
    <property type="match status" value="1"/>
</dbReference>
<comment type="caution">
    <text evidence="4">The sequence shown here is derived from an EMBL/GenBank/DDBJ whole genome shotgun (WGS) entry which is preliminary data.</text>
</comment>
<dbReference type="PANTHER" id="PTHR42901:SF1">
    <property type="entry name" value="ALCOHOL DEHYDROGENASE"/>
    <property type="match status" value="1"/>
</dbReference>
<organism evidence="4 5">
    <name type="scientific">Undibacterium luofuense</name>
    <dbReference type="NCBI Taxonomy" id="2828733"/>
    <lineage>
        <taxon>Bacteria</taxon>
        <taxon>Pseudomonadati</taxon>
        <taxon>Pseudomonadota</taxon>
        <taxon>Betaproteobacteria</taxon>
        <taxon>Burkholderiales</taxon>
        <taxon>Oxalobacteraceae</taxon>
        <taxon>Undibacterium</taxon>
    </lineage>
</organism>
<gene>
    <name evidence="4" type="ORF">KDM89_06235</name>
</gene>
<dbReference type="InterPro" id="IPR036291">
    <property type="entry name" value="NAD(P)-bd_dom_sf"/>
</dbReference>
<comment type="similarity">
    <text evidence="1 3">Belongs to the short-chain dehydrogenases/reductases (SDR) family.</text>
</comment>
<dbReference type="Proteomes" id="UP000680067">
    <property type="component" value="Unassembled WGS sequence"/>
</dbReference>
<dbReference type="Pfam" id="PF00106">
    <property type="entry name" value="adh_short"/>
    <property type="match status" value="1"/>
</dbReference>
<proteinExistence type="inferred from homology"/>
<dbReference type="Gene3D" id="3.40.50.720">
    <property type="entry name" value="NAD(P)-binding Rossmann-like Domain"/>
    <property type="match status" value="1"/>
</dbReference>
<accession>A0A941DKY8</accession>
<evidence type="ECO:0000313" key="4">
    <source>
        <dbReference type="EMBL" id="MBR7781730.1"/>
    </source>
</evidence>
<dbReference type="RefSeq" id="WP_212687076.1">
    <property type="nucleotide sequence ID" value="NZ_JAGSPN010000003.1"/>
</dbReference>
<reference evidence="4" key="1">
    <citation type="submission" date="2021-04" db="EMBL/GenBank/DDBJ databases">
        <title>novel species isolated from subtropical streams in China.</title>
        <authorList>
            <person name="Lu H."/>
        </authorList>
    </citation>
    <scope>NUCLEOTIDE SEQUENCE</scope>
    <source>
        <strain evidence="4">LFS511W</strain>
    </source>
</reference>
<dbReference type="PRINTS" id="PR00080">
    <property type="entry name" value="SDRFAMILY"/>
</dbReference>
<dbReference type="EMBL" id="JAGSPN010000003">
    <property type="protein sequence ID" value="MBR7781730.1"/>
    <property type="molecule type" value="Genomic_DNA"/>
</dbReference>
<sequence>MEKVSGKWALVTGASSGFGQDFAALLAERGYDLVLVARRAAPMETLATQLRSQHHVQVKVIAQDLGSAEGADALMATLAAQNIQIETLINNAGFGVFGEFTGHPYAKTEEMLQLNMMTLTRLTHAFAQQMQQRGEGQILLVASIGGYQATPFYAAYSASKAYVLLLGEALNVEMAKYGVNVSVLSPGITATGFLDVSGQKATLYQRLMMMQSRPVAEIGLKALFAGKPSVIPGIMNKLTIFSNRFAPRWLQAKIAGALMKN</sequence>
<dbReference type="AlphaFoldDB" id="A0A941DKY8"/>